<evidence type="ECO:0000256" key="1">
    <source>
        <dbReference type="SAM" id="MobiDB-lite"/>
    </source>
</evidence>
<comment type="caution">
    <text evidence="2">The sequence shown here is derived from an EMBL/GenBank/DDBJ whole genome shotgun (WGS) entry which is preliminary data.</text>
</comment>
<evidence type="ECO:0000313" key="3">
    <source>
        <dbReference type="Proteomes" id="UP001189429"/>
    </source>
</evidence>
<accession>A0ABN9PUC2</accession>
<dbReference type="EMBL" id="CAUYUJ010001091">
    <property type="protein sequence ID" value="CAK0794108.1"/>
    <property type="molecule type" value="Genomic_DNA"/>
</dbReference>
<evidence type="ECO:0000313" key="2">
    <source>
        <dbReference type="EMBL" id="CAK0794108.1"/>
    </source>
</evidence>
<proteinExistence type="predicted"/>
<sequence>MRARTAPGRLGLVATDPVTIDSKSETTASRSKPNYRLVERIAPALKHFAEAYDEWSSWTPPTDRKMQYQFRDKVKIRLTVPARLAIQAVRAKEPDEEPKEEMSMLKYALDGGQSEVKAEQVAPLASKMEDLKNTKCRIATLEAQVGELEYYIEDTKTALAETEAKIAADLHDIIHEPAGAEMAGSSRNQAIGAP</sequence>
<protein>
    <submittedName>
        <fullName evidence="2">Uncharacterized protein</fullName>
    </submittedName>
</protein>
<keyword evidence="3" id="KW-1185">Reference proteome</keyword>
<gene>
    <name evidence="2" type="ORF">PCOR1329_LOCUS4197</name>
</gene>
<name>A0ABN9PUC2_9DINO</name>
<reference evidence="2" key="1">
    <citation type="submission" date="2023-10" db="EMBL/GenBank/DDBJ databases">
        <authorList>
            <person name="Chen Y."/>
            <person name="Shah S."/>
            <person name="Dougan E. K."/>
            <person name="Thang M."/>
            <person name="Chan C."/>
        </authorList>
    </citation>
    <scope>NUCLEOTIDE SEQUENCE [LARGE SCALE GENOMIC DNA]</scope>
</reference>
<dbReference type="Proteomes" id="UP001189429">
    <property type="component" value="Unassembled WGS sequence"/>
</dbReference>
<organism evidence="2 3">
    <name type="scientific">Prorocentrum cordatum</name>
    <dbReference type="NCBI Taxonomy" id="2364126"/>
    <lineage>
        <taxon>Eukaryota</taxon>
        <taxon>Sar</taxon>
        <taxon>Alveolata</taxon>
        <taxon>Dinophyceae</taxon>
        <taxon>Prorocentrales</taxon>
        <taxon>Prorocentraceae</taxon>
        <taxon>Prorocentrum</taxon>
    </lineage>
</organism>
<feature type="region of interest" description="Disordered" evidence="1">
    <location>
        <begin position="1"/>
        <end position="31"/>
    </location>
</feature>